<dbReference type="Gene3D" id="3.30.70.360">
    <property type="match status" value="1"/>
</dbReference>
<keyword evidence="4" id="KW-1185">Reference proteome</keyword>
<dbReference type="PANTHER" id="PTHR42994:SF2">
    <property type="entry name" value="PEPTIDASE"/>
    <property type="match status" value="1"/>
</dbReference>
<gene>
    <name evidence="3" type="ORF">Mal4_54230</name>
</gene>
<organism evidence="3 4">
    <name type="scientific">Maioricimonas rarisocia</name>
    <dbReference type="NCBI Taxonomy" id="2528026"/>
    <lineage>
        <taxon>Bacteria</taxon>
        <taxon>Pseudomonadati</taxon>
        <taxon>Planctomycetota</taxon>
        <taxon>Planctomycetia</taxon>
        <taxon>Planctomycetales</taxon>
        <taxon>Planctomycetaceae</taxon>
        <taxon>Maioricimonas</taxon>
    </lineage>
</organism>
<dbReference type="EMBL" id="CP036275">
    <property type="protein sequence ID" value="QDU41058.1"/>
    <property type="molecule type" value="Genomic_DNA"/>
</dbReference>
<evidence type="ECO:0000313" key="3">
    <source>
        <dbReference type="EMBL" id="QDU41058.1"/>
    </source>
</evidence>
<evidence type="ECO:0008006" key="5">
    <source>
        <dbReference type="Google" id="ProtNLM"/>
    </source>
</evidence>
<reference evidence="3 4" key="1">
    <citation type="submission" date="2019-02" db="EMBL/GenBank/DDBJ databases">
        <title>Deep-cultivation of Planctomycetes and their phenomic and genomic characterization uncovers novel biology.</title>
        <authorList>
            <person name="Wiegand S."/>
            <person name="Jogler M."/>
            <person name="Boedeker C."/>
            <person name="Pinto D."/>
            <person name="Vollmers J."/>
            <person name="Rivas-Marin E."/>
            <person name="Kohn T."/>
            <person name="Peeters S.H."/>
            <person name="Heuer A."/>
            <person name="Rast P."/>
            <person name="Oberbeckmann S."/>
            <person name="Bunk B."/>
            <person name="Jeske O."/>
            <person name="Meyerdierks A."/>
            <person name="Storesund J.E."/>
            <person name="Kallscheuer N."/>
            <person name="Luecker S."/>
            <person name="Lage O.M."/>
            <person name="Pohl T."/>
            <person name="Merkel B.J."/>
            <person name="Hornburger P."/>
            <person name="Mueller R.-W."/>
            <person name="Bruemmer F."/>
            <person name="Labrenz M."/>
            <person name="Spormann A.M."/>
            <person name="Op den Camp H."/>
            <person name="Overmann J."/>
            <person name="Amann R."/>
            <person name="Jetten M.S.M."/>
            <person name="Mascher T."/>
            <person name="Medema M.H."/>
            <person name="Devos D.P."/>
            <person name="Kaster A.-K."/>
            <person name="Ovreas L."/>
            <person name="Rohde M."/>
            <person name="Galperin M.Y."/>
            <person name="Jogler C."/>
        </authorList>
    </citation>
    <scope>NUCLEOTIDE SEQUENCE [LARGE SCALE GENOMIC DNA]</scope>
    <source>
        <strain evidence="3 4">Mal4</strain>
    </source>
</reference>
<name>A0A517ZF07_9PLAN</name>
<protein>
    <recommendedName>
        <fullName evidence="5">Peptidase</fullName>
    </recommendedName>
</protein>
<dbReference type="KEGG" id="mri:Mal4_54230"/>
<accession>A0A517ZF07</accession>
<dbReference type="InterPro" id="IPR036264">
    <property type="entry name" value="Bact_exopeptidase_dim_dom"/>
</dbReference>
<proteinExistence type="predicted"/>
<evidence type="ECO:0000256" key="1">
    <source>
        <dbReference type="ARBA" id="ARBA00001947"/>
    </source>
</evidence>
<evidence type="ECO:0000313" key="4">
    <source>
        <dbReference type="Proteomes" id="UP000320496"/>
    </source>
</evidence>
<dbReference type="AlphaFoldDB" id="A0A517ZF07"/>
<dbReference type="Gene3D" id="3.40.630.10">
    <property type="entry name" value="Zn peptidases"/>
    <property type="match status" value="1"/>
</dbReference>
<dbReference type="SUPFAM" id="SSF53187">
    <property type="entry name" value="Zn-dependent exopeptidases"/>
    <property type="match status" value="1"/>
</dbReference>
<dbReference type="SUPFAM" id="SSF55031">
    <property type="entry name" value="Bacterial exopeptidase dimerisation domain"/>
    <property type="match status" value="1"/>
</dbReference>
<dbReference type="RefSeq" id="WP_197443869.1">
    <property type="nucleotide sequence ID" value="NZ_CP036275.1"/>
</dbReference>
<sequence length="403" mass="43608">MGESVPAVPEWPTVAPPGRRDEWLENIAGLPAALQPLREEILANLVLLGQIPAPTGDESERVRFLLDRFVECGLPEAGEDEAGNAVGLLPGESGQRTIVVVSHLDTIVPRTVDHNVTVQQDLISGPGVSDNSLGAAVVSMLPVCLQKLGIRLESNLKLLGTVQSLERGNHAGLKFHLDHTTIPAQFAICVEGVLLGRLNFFSIGTIRGDITCDVRPEASRSFGSESAVVVLNQIINRMLKIEVPTRPFTRISIGKVRAGLSYDVEPDHAELGFEVNSHDDAMIERVQQELEDIVSEMAARHAVDARLDCFFQRRAGGIPFSHPLVKQALMVMEQLGIAPDQGHSPSELSEFIARGIPALTLGISTGEKHRKKPDHVMIEPILRGVAQLIGVLLAIDKGTCDEP</sequence>
<dbReference type="Proteomes" id="UP000320496">
    <property type="component" value="Chromosome"/>
</dbReference>
<comment type="cofactor">
    <cofactor evidence="1">
        <name>Zn(2+)</name>
        <dbReference type="ChEBI" id="CHEBI:29105"/>
    </cofactor>
</comment>
<keyword evidence="2" id="KW-0862">Zinc</keyword>
<dbReference type="PANTHER" id="PTHR42994">
    <property type="entry name" value="PEPTIDASE T"/>
    <property type="match status" value="1"/>
</dbReference>
<evidence type="ECO:0000256" key="2">
    <source>
        <dbReference type="ARBA" id="ARBA00022833"/>
    </source>
</evidence>